<dbReference type="EMBL" id="JAPFFF010000012">
    <property type="protein sequence ID" value="KAK8875789.1"/>
    <property type="molecule type" value="Genomic_DNA"/>
</dbReference>
<sequence length="418" mass="47239">MIRQLQGFDKLFYNGKTMTPLVLRFGNPKDVAPVADMLCKKVLAFQYGTDGHILYKNPQRVPVYDIPNIRRMEDLCKYMVEHHTRPFEYALGSIGVNNDSIVINCNHMMADAGYLHFIIDEVVNGRNSELIDEYPRSSEFLFGTEISEASDKEIPSNYDMRLTNFISKDRDQLNSNQYSRLIISEVPAESLTCYDKQAKSLDSFRDSLLTCFYAATVAYSAQSYKCGIENRVDLRRYLKKVSWNDTCVFSMIPIITSVLPSETLAEIGKKLHSDLHNRVDSGCAFSYLKAIYEGKKGPQFNGARCEISNIGVTNVGGPLVDAYYGYSELYTLMPHIMSFTSFSIAGNGSHNVVLRLKYAPNNVSKREAKMMSASTLFALQSIDPSTPLEKAIDEIRSFQKNYLKNNKGTIASYIHLDD</sequence>
<reference evidence="1 2" key="1">
    <citation type="submission" date="2024-04" db="EMBL/GenBank/DDBJ databases">
        <title>Tritrichomonas musculus Genome.</title>
        <authorList>
            <person name="Alves-Ferreira E."/>
            <person name="Grigg M."/>
            <person name="Lorenzi H."/>
            <person name="Galac M."/>
        </authorList>
    </citation>
    <scope>NUCLEOTIDE SEQUENCE [LARGE SCALE GENOMIC DNA]</scope>
    <source>
        <strain evidence="1 2">EAF2021</strain>
    </source>
</reference>
<name>A0ABR2JDI5_9EUKA</name>
<organism evidence="1 2">
    <name type="scientific">Tritrichomonas musculus</name>
    <dbReference type="NCBI Taxonomy" id="1915356"/>
    <lineage>
        <taxon>Eukaryota</taxon>
        <taxon>Metamonada</taxon>
        <taxon>Parabasalia</taxon>
        <taxon>Tritrichomonadida</taxon>
        <taxon>Tritrichomonadidae</taxon>
        <taxon>Tritrichomonas</taxon>
    </lineage>
</organism>
<comment type="caution">
    <text evidence="1">The sequence shown here is derived from an EMBL/GenBank/DDBJ whole genome shotgun (WGS) entry which is preliminary data.</text>
</comment>
<evidence type="ECO:0000313" key="1">
    <source>
        <dbReference type="EMBL" id="KAK8875789.1"/>
    </source>
</evidence>
<protein>
    <submittedName>
        <fullName evidence="1">Uncharacterized protein</fullName>
    </submittedName>
</protein>
<evidence type="ECO:0000313" key="2">
    <source>
        <dbReference type="Proteomes" id="UP001470230"/>
    </source>
</evidence>
<dbReference type="Proteomes" id="UP001470230">
    <property type="component" value="Unassembled WGS sequence"/>
</dbReference>
<gene>
    <name evidence="1" type="ORF">M9Y10_005964</name>
</gene>
<proteinExistence type="predicted"/>
<keyword evidence="2" id="KW-1185">Reference proteome</keyword>
<accession>A0ABR2JDI5</accession>